<evidence type="ECO:0000256" key="3">
    <source>
        <dbReference type="ARBA" id="ARBA00022741"/>
    </source>
</evidence>
<evidence type="ECO:0000256" key="4">
    <source>
        <dbReference type="ARBA" id="ARBA00022840"/>
    </source>
</evidence>
<dbReference type="Proteomes" id="UP000078560">
    <property type="component" value="Unassembled WGS sequence"/>
</dbReference>
<feature type="domain" description="ABC1 atypical kinase-like" evidence="5">
    <location>
        <begin position="552"/>
        <end position="792"/>
    </location>
</feature>
<dbReference type="SUPFAM" id="SSF56112">
    <property type="entry name" value="Protein kinase-like (PK-like)"/>
    <property type="match status" value="1"/>
</dbReference>
<dbReference type="Proteomes" id="UP000078546">
    <property type="component" value="Unassembled WGS sequence"/>
</dbReference>
<reference evidence="8 9" key="2">
    <citation type="submission" date="2016-05" db="EMBL/GenBank/DDBJ databases">
        <authorList>
            <person name="Naeem Raeece"/>
        </authorList>
    </citation>
    <scope>NUCLEOTIDE SEQUENCE [LARGE SCALE GENOMIC DNA]</scope>
</reference>
<comment type="similarity">
    <text evidence="1">Belongs to the protein kinase superfamily. ADCK protein kinase family.</text>
</comment>
<proteinExistence type="inferred from homology"/>
<evidence type="ECO:0000256" key="1">
    <source>
        <dbReference type="ARBA" id="ARBA00009670"/>
    </source>
</evidence>
<dbReference type="AlphaFoldDB" id="A0A1A8W9F1"/>
<dbReference type="Pfam" id="PF03109">
    <property type="entry name" value="ABC1"/>
    <property type="match status" value="1"/>
</dbReference>
<dbReference type="EMBL" id="FLQV01000810">
    <property type="protein sequence ID" value="SBS98200.1"/>
    <property type="molecule type" value="Genomic_DNA"/>
</dbReference>
<dbReference type="InterPro" id="IPR051409">
    <property type="entry name" value="Atypical_kinase_ADCK"/>
</dbReference>
<reference evidence="6" key="1">
    <citation type="submission" date="2016-05" db="EMBL/GenBank/DDBJ databases">
        <authorList>
            <person name="Lavstsen T."/>
            <person name="Jespersen J.S."/>
        </authorList>
    </citation>
    <scope>NUCLEOTIDE SEQUENCE [LARGE SCALE GENOMIC DNA]</scope>
</reference>
<name>A0A1A8W9F1_PLAOA</name>
<organism evidence="6 9">
    <name type="scientific">Plasmodium ovale curtisi</name>
    <dbReference type="NCBI Taxonomy" id="864141"/>
    <lineage>
        <taxon>Eukaryota</taxon>
        <taxon>Sar</taxon>
        <taxon>Alveolata</taxon>
        <taxon>Apicomplexa</taxon>
        <taxon>Aconoidasida</taxon>
        <taxon>Haemosporida</taxon>
        <taxon>Plasmodiidae</taxon>
        <taxon>Plasmodium</taxon>
        <taxon>Plasmodium (Plasmodium)</taxon>
    </lineage>
</organism>
<protein>
    <submittedName>
        <fullName evidence="6">ABC1 family, putative</fullName>
    </submittedName>
</protein>
<dbReference type="GO" id="GO:0005524">
    <property type="term" value="F:ATP binding"/>
    <property type="evidence" value="ECO:0007669"/>
    <property type="project" value="UniProtKB-KW"/>
</dbReference>
<keyword evidence="4" id="KW-0067">ATP-binding</keyword>
<evidence type="ECO:0000313" key="6">
    <source>
        <dbReference type="EMBL" id="SBS88331.1"/>
    </source>
</evidence>
<dbReference type="InterPro" id="IPR011009">
    <property type="entry name" value="Kinase-like_dom_sf"/>
</dbReference>
<dbReference type="EMBL" id="FLQU01000627">
    <property type="protein sequence ID" value="SBS88331.1"/>
    <property type="molecule type" value="Genomic_DNA"/>
</dbReference>
<evidence type="ECO:0000313" key="7">
    <source>
        <dbReference type="EMBL" id="SBS98200.1"/>
    </source>
</evidence>
<dbReference type="InterPro" id="IPR034646">
    <property type="entry name" value="ADCK3_dom"/>
</dbReference>
<dbReference type="InterPro" id="IPR004147">
    <property type="entry name" value="ABC1_dom"/>
</dbReference>
<evidence type="ECO:0000259" key="5">
    <source>
        <dbReference type="Pfam" id="PF03109"/>
    </source>
</evidence>
<evidence type="ECO:0000313" key="9">
    <source>
        <dbReference type="Proteomes" id="UP000078560"/>
    </source>
</evidence>
<dbReference type="CDD" id="cd13970">
    <property type="entry name" value="ABC1_ADCK3"/>
    <property type="match status" value="1"/>
</dbReference>
<dbReference type="PANTHER" id="PTHR43851:SF3">
    <property type="entry name" value="COENZYME Q8"/>
    <property type="match status" value="1"/>
</dbReference>
<evidence type="ECO:0000313" key="8">
    <source>
        <dbReference type="Proteomes" id="UP000078546"/>
    </source>
</evidence>
<sequence>MPVEKFKNSLSPLKLKTVVVSLFRRHYMNHIEIAKFREGNMGKRENDAHLNIPRKKVNNFNGEKPNNALGTTPFEVYKWSHILNTKNERLISDVIKEEKKNKKVKEGFLALIVIHKIVNRYGIVINDNENDMIVENDINNYFYNLMNSVEYHLDNNQLIGNFLKTVKQNESLLFYYLYSKCKFVHALPIKCFWHYENIGDLHTINSCNTHDEKVEEYENEYLFRNVNLNKIDILLREEDTLSYSLNKNNDHMQKHTSEGVLGSEECDIKRKKDEVGYRHGNRAEGYTKNYSVKYDISAEEAKEEQHFSSLVSNVKNEYLKGSKITPMDEKKSLSDKKDRTNGEYFITSSKHKTGKRFFFVKERRHHVSSATSPSNPNATHREIPNECRENIHSEHVTGCCDNRDDTTRVQVNESVIEEEGKTNFENLVEEENFIHSMNILEGKTERGEERNRKREIFRVSKVPVSPLSRATVFGKVFFNIAKNSSVEYIKNFLSSKNKNMDNKKDIILNEKNAEILANGLSKMRGVVLKLGQMISLQDEYISPILVKALNLVNNSADIMPKDQLIHVLKRELGNDYENKFDFIDYKPFASASIGQVHKAVINNNKVAVKVQYPGVYESIDSDIKNVLFINEYTNLLVKNLYIENLCREIKKELKCECDYINEAKYYVLFKNIFQNSKYFYVPTVYSKYVTKHILVTSYIEGITIDHVAQNYSQSIRDSIGKRIIYLCLYELFVLKIMNTDPNLGNFLYNVQDDKLCLIDFGATRSYKNEFVDKYIRLVKSSIDEDELKIYHYSYMLNFFTGKENDDMKKSHIKSVILVGEPFKSNLYDFGKNDLAKQIYKLLPKIIYNRLTPPRSEIYTLHRKLSGSYLICMKLKARVNAAHIFNSIYNNYKFSSEDTYLKGG</sequence>
<keyword evidence="3" id="KW-0547">Nucleotide-binding</keyword>
<gene>
    <name evidence="7" type="ORF">POVCU1_044290</name>
    <name evidence="6" type="ORF">POVCU2_0047800</name>
</gene>
<dbReference type="GO" id="GO:0016740">
    <property type="term" value="F:transferase activity"/>
    <property type="evidence" value="ECO:0007669"/>
    <property type="project" value="UniProtKB-KW"/>
</dbReference>
<evidence type="ECO:0000256" key="2">
    <source>
        <dbReference type="ARBA" id="ARBA00022679"/>
    </source>
</evidence>
<dbReference type="GO" id="GO:0006744">
    <property type="term" value="P:ubiquinone biosynthetic process"/>
    <property type="evidence" value="ECO:0007669"/>
    <property type="project" value="TreeGrafter"/>
</dbReference>
<keyword evidence="2" id="KW-0808">Transferase</keyword>
<dbReference type="VEuPathDB" id="PlasmoDB:PocGH01_14037400"/>
<accession>A0A1A8W9F1</accession>
<dbReference type="PANTHER" id="PTHR43851">
    <property type="match status" value="1"/>
</dbReference>